<evidence type="ECO:0000256" key="1">
    <source>
        <dbReference type="ARBA" id="ARBA00004123"/>
    </source>
</evidence>
<evidence type="ECO:0000256" key="5">
    <source>
        <dbReference type="ARBA" id="ARBA00022694"/>
    </source>
</evidence>
<evidence type="ECO:0000256" key="8">
    <source>
        <dbReference type="RuleBase" id="RU004398"/>
    </source>
</evidence>
<dbReference type="PANTHER" id="PTHR15840">
    <property type="entry name" value="CGI-121 FAMILY MEMBER"/>
    <property type="match status" value="1"/>
</dbReference>
<evidence type="ECO:0000256" key="7">
    <source>
        <dbReference type="ARBA" id="ARBA00025043"/>
    </source>
</evidence>
<proteinExistence type="inferred from homology"/>
<dbReference type="GO" id="GO:0005829">
    <property type="term" value="C:cytosol"/>
    <property type="evidence" value="ECO:0007669"/>
    <property type="project" value="TreeGrafter"/>
</dbReference>
<accession>A0A7H9B2F2</accession>
<evidence type="ECO:0000256" key="6">
    <source>
        <dbReference type="ARBA" id="ARBA00023242"/>
    </source>
</evidence>
<reference evidence="9 10" key="1">
    <citation type="submission" date="2020-07" db="EMBL/GenBank/DDBJ databases">
        <title>The yeast mating-type switching endonuclease HO is a domesticated member of an unorthodox homing genetic element family.</title>
        <authorList>
            <person name="Coughlan A.Y."/>
            <person name="Lombardi L."/>
            <person name="Braun-Galleani S."/>
            <person name="Martos A.R."/>
            <person name="Galeote V."/>
            <person name="Bigey F."/>
            <person name="Dequin S."/>
            <person name="Byrne K.P."/>
            <person name="Wolfe K.H."/>
        </authorList>
    </citation>
    <scope>NUCLEOTIDE SEQUENCE [LARGE SCALE GENOMIC DNA]</scope>
    <source>
        <strain evidence="9 10">NRRL Y-6702</strain>
    </source>
</reference>
<comment type="function">
    <text evidence="7">Component of the EKC/KEOPS complex that is required for the formation of a threonylcarbamoyl group on adenosine at position 37 (t(6)A37) in tRNAs that read codons beginning with adenine. The complex is probably involved in the transfer of the threonylcarbamoyl moiety of threonylcarbamoyl-AMP (TC-AMP) to the N6 group of A37. CGI121 acts as an allosteric effector that regulates the t(6)A activity of the complex. The EKC/KEOPS complex also promotes both telomere uncapping and telomere elongation. The complex is required for efficient recruitment of transcriptional coactivators. CGI121 is not required for tRNA modification.</text>
</comment>
<comment type="subcellular location">
    <subcellularLocation>
        <location evidence="1">Nucleus</location>
    </subcellularLocation>
</comment>
<comment type="similarity">
    <text evidence="2 8">Belongs to the CGI121/TPRKB family.</text>
</comment>
<evidence type="ECO:0000256" key="4">
    <source>
        <dbReference type="ARBA" id="ARBA00016009"/>
    </source>
</evidence>
<keyword evidence="5" id="KW-0819">tRNA processing</keyword>
<dbReference type="PANTHER" id="PTHR15840:SF10">
    <property type="entry name" value="EKC_KEOPS COMPLEX SUBUNIT TPRKB"/>
    <property type="match status" value="1"/>
</dbReference>
<gene>
    <name evidence="9" type="ORF">HG535_0D05470</name>
</gene>
<evidence type="ECO:0000313" key="9">
    <source>
        <dbReference type="EMBL" id="QLG72838.1"/>
    </source>
</evidence>
<keyword evidence="10" id="KW-1185">Reference proteome</keyword>
<evidence type="ECO:0000256" key="3">
    <source>
        <dbReference type="ARBA" id="ARBA00015316"/>
    </source>
</evidence>
<dbReference type="Pfam" id="PF08617">
    <property type="entry name" value="CGI-121"/>
    <property type="match status" value="1"/>
</dbReference>
<dbReference type="SUPFAM" id="SSF143870">
    <property type="entry name" value="PF0523-like"/>
    <property type="match status" value="1"/>
</dbReference>
<organism evidence="9 10">
    <name type="scientific">Zygotorulaspora mrakii</name>
    <name type="common">Zygosaccharomyces mrakii</name>
    <dbReference type="NCBI Taxonomy" id="42260"/>
    <lineage>
        <taxon>Eukaryota</taxon>
        <taxon>Fungi</taxon>
        <taxon>Dikarya</taxon>
        <taxon>Ascomycota</taxon>
        <taxon>Saccharomycotina</taxon>
        <taxon>Saccharomycetes</taxon>
        <taxon>Saccharomycetales</taxon>
        <taxon>Saccharomycetaceae</taxon>
        <taxon>Zygotorulaspora</taxon>
    </lineage>
</organism>
<dbReference type="KEGG" id="zmk:HG535_0D05470"/>
<dbReference type="OrthoDB" id="329139at2759"/>
<evidence type="ECO:0000313" key="10">
    <source>
        <dbReference type="Proteomes" id="UP000509704"/>
    </source>
</evidence>
<dbReference type="Proteomes" id="UP000509704">
    <property type="component" value="Chromosome 4"/>
</dbReference>
<dbReference type="GO" id="GO:0002949">
    <property type="term" value="P:tRNA threonylcarbamoyladenosine modification"/>
    <property type="evidence" value="ECO:0007669"/>
    <property type="project" value="TreeGrafter"/>
</dbReference>
<evidence type="ECO:0000256" key="2">
    <source>
        <dbReference type="ARBA" id="ARBA00005546"/>
    </source>
</evidence>
<dbReference type="Gene3D" id="3.30.2380.10">
    <property type="entry name" value="CGI121/TPRKB"/>
    <property type="match status" value="1"/>
</dbReference>
<dbReference type="RefSeq" id="XP_037144565.1">
    <property type="nucleotide sequence ID" value="XM_037288670.1"/>
</dbReference>
<name>A0A7H9B2F2_ZYGMR</name>
<dbReference type="GeneID" id="59236561"/>
<dbReference type="GO" id="GO:0005634">
    <property type="term" value="C:nucleus"/>
    <property type="evidence" value="ECO:0007669"/>
    <property type="project" value="UniProtKB-SubCell"/>
</dbReference>
<dbReference type="EMBL" id="CP058607">
    <property type="protein sequence ID" value="QLG72838.1"/>
    <property type="molecule type" value="Genomic_DNA"/>
</dbReference>
<dbReference type="InterPro" id="IPR036504">
    <property type="entry name" value="CGI121/TPRKB_sf"/>
</dbReference>
<sequence length="178" mass="20291">MIVSRFPQFPHYEISIALYEDVTNVEELRAKANSSLPFALINASLVFSVEQLYSAVYRVLIEHTYNKIQTASFSSECLLRLSASTKVSESQKFGLKYPSNRIICVNIEETTDDSIERPDETIFELVKGKSAVLEDENLSKKCDADTLRKIYKLDQTFQPERPDEFSRALVNAIQLRGL</sequence>
<dbReference type="GO" id="GO:0000408">
    <property type="term" value="C:EKC/KEOPS complex"/>
    <property type="evidence" value="ECO:0007669"/>
    <property type="project" value="TreeGrafter"/>
</dbReference>
<keyword evidence="6 8" id="KW-0539">Nucleus</keyword>
<dbReference type="AlphaFoldDB" id="A0A7H9B2F2"/>
<dbReference type="InterPro" id="IPR013926">
    <property type="entry name" value="CGI121/TPRKB"/>
</dbReference>
<protein>
    <recommendedName>
        <fullName evidence="4">EKC/KEOPS complex subunit CGI121</fullName>
    </recommendedName>
    <alternativeName>
        <fullName evidence="3">EKC/KEOPS complex subunit cgi121</fullName>
    </alternativeName>
</protein>